<evidence type="ECO:0000313" key="7">
    <source>
        <dbReference type="EMBL" id="KNC47985.1"/>
    </source>
</evidence>
<feature type="region of interest" description="Disordered" evidence="2">
    <location>
        <begin position="256"/>
        <end position="301"/>
    </location>
</feature>
<evidence type="ECO:0000256" key="1">
    <source>
        <dbReference type="PROSITE-ProRule" id="PRU00168"/>
    </source>
</evidence>
<feature type="domain" description="N-terminal Ras-GEF" evidence="6">
    <location>
        <begin position="416"/>
        <end position="554"/>
    </location>
</feature>
<dbReference type="PROSITE" id="PS00889">
    <property type="entry name" value="CNMP_BINDING_2"/>
    <property type="match status" value="2"/>
</dbReference>
<feature type="region of interest" description="Disordered" evidence="2">
    <location>
        <begin position="557"/>
        <end position="585"/>
    </location>
</feature>
<dbReference type="InterPro" id="IPR018488">
    <property type="entry name" value="cNMP-bd_CS"/>
</dbReference>
<dbReference type="STRING" id="461836.A0A0L0D6Z6"/>
<evidence type="ECO:0000259" key="6">
    <source>
        <dbReference type="PROSITE" id="PS50212"/>
    </source>
</evidence>
<dbReference type="PANTHER" id="PTHR44329">
    <property type="entry name" value="SERINE/THREONINE-PROTEIN KINASE TNNI3K-RELATED"/>
    <property type="match status" value="1"/>
</dbReference>
<dbReference type="PROSITE" id="PS50096">
    <property type="entry name" value="IQ"/>
    <property type="match status" value="1"/>
</dbReference>
<evidence type="ECO:0000259" key="5">
    <source>
        <dbReference type="PROSITE" id="PS50042"/>
    </source>
</evidence>
<dbReference type="PROSITE" id="PS50009">
    <property type="entry name" value="RASGEF_CAT"/>
    <property type="match status" value="1"/>
</dbReference>
<feature type="domain" description="Ras-GEF" evidence="3">
    <location>
        <begin position="644"/>
        <end position="870"/>
    </location>
</feature>
<organism evidence="7 8">
    <name type="scientific">Thecamonas trahens ATCC 50062</name>
    <dbReference type="NCBI Taxonomy" id="461836"/>
    <lineage>
        <taxon>Eukaryota</taxon>
        <taxon>Apusozoa</taxon>
        <taxon>Apusomonadida</taxon>
        <taxon>Apusomonadidae</taxon>
        <taxon>Thecamonas</taxon>
    </lineage>
</organism>
<dbReference type="Gene3D" id="2.60.120.10">
    <property type="entry name" value="Jelly Rolls"/>
    <property type="match status" value="2"/>
</dbReference>
<dbReference type="RefSeq" id="XP_013759002.1">
    <property type="nucleotide sequence ID" value="XM_013903548.1"/>
</dbReference>
<dbReference type="Pfam" id="PF00027">
    <property type="entry name" value="cNMP_binding"/>
    <property type="match status" value="2"/>
</dbReference>
<dbReference type="Gene3D" id="1.20.870.10">
    <property type="entry name" value="Son of sevenless (SoS) protein Chain: S domain 1"/>
    <property type="match status" value="1"/>
</dbReference>
<sequence>MSATVTYSGDAEATVTELAPPHKIMTGSDGRVGTAPSSRQGGDGRIRFEVVCKDLAVIPFSDLTIGPLLGQGGCGTVYKATWQHAPVAVKFLSKAHSVSVIQQFLAEISILSEKRHPNIVYYIGMCPEEEHVALITEFMPGGDLATLIHSSGLYLDLSHRIQLLMDVARALAYLHADEKPHRDIKPANILLSQDYSMAKLGDMGLTGAKTGKYAGFGTRLYMAPEVLLGAESDETSDMYSFGVVMYEVLTGRRPFHDTGYSKSKSKSKTRTRTASPTGTGTELRPRTRRRTGGPPRSRRANVYQMPGRIPASLPPRLAEALRACLDPERMRRPTANAVLEALSAAQEMETSQLESQLEARLQAAAAIRLQAAWRGRRERQVLHARGIPVKNVQRAPGALAIPSSLPYVEDHYLSGSTLRILDMRLDLLISRMTQPFASDADLVHTVLFTHPCFLPAPSLVDVLILRFSAPVAYPSPEREAHYADAVLPKLRLQVLALLKVWILEYPSGLGEDMDAATKLFGFLTDIVAGECGGERRRGGGSVRPSTLDVLQRARQAALSPNASSSSLDNSGVFSGLDDDRGTGGPSEVGHAVQLAAIELLDLLRAHQAGYLSQYTFSLHSFEVASRAPAVIGCIHKPRSLLDIHHLEVARQLTLLQYHYYFQIRPAELMDAAWKSRSASFRAPHVVSVLKCTEDIERLFQSEVLSLDDAESRAHAFCHALDVADACLDMASFSVALCVVRALTSPPIARLRQTLARVPGRYRERLARFEALFLVKAAAEYHSMLQHTKPPFLPALPIHLGELSLLHDKMETVQRRRFVNVAKMEAYTATISSILRFRTQRFLFRPNMMVAQFLEGAPKWEPERCHAISQALEADGASGGEVVCVEHAPRPMPFVQPLLEGLDEPRFLARLFQVMTVEHFDDGDRIVAEGEVGESMMFINRGQVRVTFSSGAAEKVLQEGDFFGEVALFLRVRRSASVFAVSSVELLVLSAERANELRAEFPVMDTYFGKLSQQRMAARLGADVLASSSGGGGSTRETSWMSRLATKIMQEAHDVRVPPEFVRALQARLVSRRFPDGEHVIVVGDTARSMYFVVEGAVEFEMGDGRMFLSDERAFFGELALFLDQPRSASVRAVGDVEALELTLEDTEAVMALYPKMRRQFVQVSQLRVSTGSRFRPPQWIRDVAAALRRNYLLTSAHPSSAALAAATSASAALVATTSAEAVSGAGPSSVAERRRQQLSRSSSGRGRSNSLSAPFLVDEQLSATDRMAPV</sequence>
<evidence type="ECO:0000259" key="4">
    <source>
        <dbReference type="PROSITE" id="PS50011"/>
    </source>
</evidence>
<dbReference type="Gene3D" id="1.10.510.10">
    <property type="entry name" value="Transferase(Phosphotransferase) domain 1"/>
    <property type="match status" value="1"/>
</dbReference>
<dbReference type="CDD" id="cd06224">
    <property type="entry name" value="REM"/>
    <property type="match status" value="1"/>
</dbReference>
<dbReference type="InterPro" id="IPR051681">
    <property type="entry name" value="Ser/Thr_Kinases-Pseudokinases"/>
</dbReference>
<dbReference type="InterPro" id="IPR036964">
    <property type="entry name" value="RASGEF_cat_dom_sf"/>
</dbReference>
<dbReference type="CDD" id="cd00038">
    <property type="entry name" value="CAP_ED"/>
    <property type="match status" value="2"/>
</dbReference>
<dbReference type="Pfam" id="PF00617">
    <property type="entry name" value="RasGEF"/>
    <property type="match status" value="1"/>
</dbReference>
<dbReference type="Gene3D" id="1.10.840.10">
    <property type="entry name" value="Ras guanine-nucleotide exchange factors catalytic domain"/>
    <property type="match status" value="1"/>
</dbReference>
<gene>
    <name evidence="7" type="ORF">AMSG_04220</name>
</gene>
<feature type="domain" description="Cyclic nucleotide-binding" evidence="5">
    <location>
        <begin position="897"/>
        <end position="996"/>
    </location>
</feature>
<dbReference type="SUPFAM" id="SSF51206">
    <property type="entry name" value="cAMP-binding domain-like"/>
    <property type="match status" value="2"/>
</dbReference>
<dbReference type="Gene3D" id="3.30.200.20">
    <property type="entry name" value="Phosphorylase Kinase, domain 1"/>
    <property type="match status" value="1"/>
</dbReference>
<dbReference type="GO" id="GO:0005085">
    <property type="term" value="F:guanyl-nucleotide exchange factor activity"/>
    <property type="evidence" value="ECO:0007669"/>
    <property type="project" value="UniProtKB-KW"/>
</dbReference>
<dbReference type="InterPro" id="IPR001895">
    <property type="entry name" value="RASGEF_cat_dom"/>
</dbReference>
<reference evidence="7 8" key="1">
    <citation type="submission" date="2010-05" db="EMBL/GenBank/DDBJ databases">
        <title>The Genome Sequence of Thecamonas trahens ATCC 50062.</title>
        <authorList>
            <consortium name="The Broad Institute Genome Sequencing Platform"/>
            <person name="Russ C."/>
            <person name="Cuomo C."/>
            <person name="Shea T."/>
            <person name="Young S.K."/>
            <person name="Zeng Q."/>
            <person name="Koehrsen M."/>
            <person name="Haas B."/>
            <person name="Borodovsky M."/>
            <person name="Guigo R."/>
            <person name="Alvarado L."/>
            <person name="Berlin A."/>
            <person name="Bochicchio J."/>
            <person name="Borenstein D."/>
            <person name="Chapman S."/>
            <person name="Chen Z."/>
            <person name="Freedman E."/>
            <person name="Gellesch M."/>
            <person name="Goldberg J."/>
            <person name="Griggs A."/>
            <person name="Gujja S."/>
            <person name="Heilman E."/>
            <person name="Heiman D."/>
            <person name="Hepburn T."/>
            <person name="Howarth C."/>
            <person name="Jen D."/>
            <person name="Larson L."/>
            <person name="Mehta T."/>
            <person name="Park D."/>
            <person name="Pearson M."/>
            <person name="Roberts A."/>
            <person name="Saif S."/>
            <person name="Shenoy N."/>
            <person name="Sisk P."/>
            <person name="Stolte C."/>
            <person name="Sykes S."/>
            <person name="Thomson T."/>
            <person name="Walk T."/>
            <person name="White J."/>
            <person name="Yandava C."/>
            <person name="Burger G."/>
            <person name="Gray M.W."/>
            <person name="Holland P.W.H."/>
            <person name="King N."/>
            <person name="Lang F.B.F."/>
            <person name="Roger A.J."/>
            <person name="Ruiz-Trillo I."/>
            <person name="Lander E."/>
            <person name="Nusbaum C."/>
        </authorList>
    </citation>
    <scope>NUCLEOTIDE SEQUENCE [LARGE SCALE GENOMIC DNA]</scope>
    <source>
        <strain evidence="7 8">ATCC 50062</strain>
    </source>
</reference>
<keyword evidence="8" id="KW-1185">Reference proteome</keyword>
<dbReference type="InterPro" id="IPR018490">
    <property type="entry name" value="cNMP-bd_dom_sf"/>
</dbReference>
<dbReference type="eggNOG" id="KOG0192">
    <property type="taxonomic scope" value="Eukaryota"/>
</dbReference>
<dbReference type="GO" id="GO:0005524">
    <property type="term" value="F:ATP binding"/>
    <property type="evidence" value="ECO:0007669"/>
    <property type="project" value="InterPro"/>
</dbReference>
<dbReference type="InterPro" id="IPR011009">
    <property type="entry name" value="Kinase-like_dom_sf"/>
</dbReference>
<dbReference type="SMART" id="SM00220">
    <property type="entry name" value="S_TKc"/>
    <property type="match status" value="1"/>
</dbReference>
<dbReference type="SMART" id="SM00147">
    <property type="entry name" value="RasGEF"/>
    <property type="match status" value="1"/>
</dbReference>
<keyword evidence="7" id="KW-0808">Transferase</keyword>
<feature type="compositionally biased region" description="Low complexity" evidence="2">
    <location>
        <begin position="557"/>
        <end position="570"/>
    </location>
</feature>
<dbReference type="PROSITE" id="PS00888">
    <property type="entry name" value="CNMP_BINDING_1"/>
    <property type="match status" value="2"/>
</dbReference>
<dbReference type="Pfam" id="PF00069">
    <property type="entry name" value="Pkinase"/>
    <property type="match status" value="1"/>
</dbReference>
<dbReference type="PROSITE" id="PS50042">
    <property type="entry name" value="CNMP_BINDING_3"/>
    <property type="match status" value="2"/>
</dbReference>
<evidence type="ECO:0000313" key="8">
    <source>
        <dbReference type="Proteomes" id="UP000054408"/>
    </source>
</evidence>
<feature type="domain" description="Cyclic nucleotide-binding" evidence="5">
    <location>
        <begin position="1068"/>
        <end position="1159"/>
    </location>
</feature>
<feature type="region of interest" description="Disordered" evidence="2">
    <location>
        <begin position="22"/>
        <end position="41"/>
    </location>
</feature>
<feature type="compositionally biased region" description="Low complexity" evidence="2">
    <location>
        <begin position="1238"/>
        <end position="1252"/>
    </location>
</feature>
<name>A0A0L0D6Z6_THETB</name>
<dbReference type="Pfam" id="PF00618">
    <property type="entry name" value="RasGEF_N"/>
    <property type="match status" value="1"/>
</dbReference>
<dbReference type="AlphaFoldDB" id="A0A0L0D6Z6"/>
<protein>
    <submittedName>
        <fullName evidence="7">TKL protein kinase</fullName>
    </submittedName>
</protein>
<dbReference type="SUPFAM" id="SSF56112">
    <property type="entry name" value="Protein kinase-like (PK-like)"/>
    <property type="match status" value="1"/>
</dbReference>
<dbReference type="SMART" id="SM00100">
    <property type="entry name" value="cNMP"/>
    <property type="match status" value="2"/>
</dbReference>
<feature type="compositionally biased region" description="Basic residues" evidence="2">
    <location>
        <begin position="286"/>
        <end position="299"/>
    </location>
</feature>
<dbReference type="InterPro" id="IPR014710">
    <property type="entry name" value="RmlC-like_jellyroll"/>
</dbReference>
<evidence type="ECO:0000259" key="3">
    <source>
        <dbReference type="PROSITE" id="PS50009"/>
    </source>
</evidence>
<proteinExistence type="predicted"/>
<dbReference type="InterPro" id="IPR000719">
    <property type="entry name" value="Prot_kinase_dom"/>
</dbReference>
<keyword evidence="7" id="KW-0418">Kinase</keyword>
<dbReference type="InterPro" id="IPR023578">
    <property type="entry name" value="Ras_GEF_dom_sf"/>
</dbReference>
<dbReference type="Proteomes" id="UP000054408">
    <property type="component" value="Unassembled WGS sequence"/>
</dbReference>
<dbReference type="EMBL" id="GL349449">
    <property type="protein sequence ID" value="KNC47985.1"/>
    <property type="molecule type" value="Genomic_DNA"/>
</dbReference>
<evidence type="ECO:0000256" key="2">
    <source>
        <dbReference type="SAM" id="MobiDB-lite"/>
    </source>
</evidence>
<dbReference type="PROSITE" id="PS50212">
    <property type="entry name" value="RASGEF_NTER"/>
    <property type="match status" value="1"/>
</dbReference>
<keyword evidence="1" id="KW-0344">Guanine-nucleotide releasing factor</keyword>
<dbReference type="OrthoDB" id="2791079at2759"/>
<feature type="domain" description="Protein kinase" evidence="4">
    <location>
        <begin position="63"/>
        <end position="349"/>
    </location>
</feature>
<dbReference type="InterPro" id="IPR000651">
    <property type="entry name" value="Ras-like_Gua-exchang_fac_N"/>
</dbReference>
<dbReference type="GO" id="GO:0007264">
    <property type="term" value="P:small GTPase-mediated signal transduction"/>
    <property type="evidence" value="ECO:0007669"/>
    <property type="project" value="InterPro"/>
</dbReference>
<accession>A0A0L0D6Z6</accession>
<dbReference type="InterPro" id="IPR000595">
    <property type="entry name" value="cNMP-bd_dom"/>
</dbReference>
<dbReference type="GeneID" id="25563773"/>
<dbReference type="GO" id="GO:0004674">
    <property type="term" value="F:protein serine/threonine kinase activity"/>
    <property type="evidence" value="ECO:0007669"/>
    <property type="project" value="TreeGrafter"/>
</dbReference>
<dbReference type="PROSITE" id="PS50011">
    <property type="entry name" value="PROTEIN_KINASE_DOM"/>
    <property type="match status" value="1"/>
</dbReference>
<feature type="region of interest" description="Disordered" evidence="2">
    <location>
        <begin position="1224"/>
        <end position="1254"/>
    </location>
</feature>
<dbReference type="SUPFAM" id="SSF48366">
    <property type="entry name" value="Ras GEF"/>
    <property type="match status" value="1"/>
</dbReference>